<comment type="caution">
    <text evidence="1">The sequence shown here is derived from an EMBL/GenBank/DDBJ whole genome shotgun (WGS) entry which is preliminary data.</text>
</comment>
<dbReference type="EMBL" id="LHXJ01000110">
    <property type="protein sequence ID" value="KXA88942.1"/>
    <property type="molecule type" value="Genomic_DNA"/>
</dbReference>
<keyword evidence="2" id="KW-1185">Reference proteome</keyword>
<evidence type="ECO:0000313" key="1">
    <source>
        <dbReference type="EMBL" id="KXA88942.1"/>
    </source>
</evidence>
<dbReference type="Proteomes" id="UP000070163">
    <property type="component" value="Unassembled WGS sequence"/>
</dbReference>
<gene>
    <name evidence="1" type="ORF">AKJ57_06090</name>
</gene>
<accession>A0A133U428</accession>
<organism evidence="1 2">
    <name type="scientific">candidate division MSBL1 archaeon SCGC-AAA259A05</name>
    <dbReference type="NCBI Taxonomy" id="1698259"/>
    <lineage>
        <taxon>Archaea</taxon>
        <taxon>Methanobacteriati</taxon>
        <taxon>Methanobacteriota</taxon>
        <taxon>candidate division MSBL1</taxon>
    </lineage>
</organism>
<evidence type="ECO:0000313" key="2">
    <source>
        <dbReference type="Proteomes" id="UP000070163"/>
    </source>
</evidence>
<proteinExistence type="predicted"/>
<protein>
    <submittedName>
        <fullName evidence="1">Uncharacterized protein</fullName>
    </submittedName>
</protein>
<dbReference type="AlphaFoldDB" id="A0A133U428"/>
<name>A0A133U428_9EURY</name>
<reference evidence="1 2" key="1">
    <citation type="journal article" date="2016" name="Sci. Rep.">
        <title>Metabolic traits of an uncultured archaeal lineage -MSBL1- from brine pools of the Red Sea.</title>
        <authorList>
            <person name="Mwirichia R."/>
            <person name="Alam I."/>
            <person name="Rashid M."/>
            <person name="Vinu M."/>
            <person name="Ba-Alawi W."/>
            <person name="Anthony Kamau A."/>
            <person name="Kamanda Ngugi D."/>
            <person name="Goker M."/>
            <person name="Klenk H.P."/>
            <person name="Bajic V."/>
            <person name="Stingl U."/>
        </authorList>
    </citation>
    <scope>NUCLEOTIDE SEQUENCE [LARGE SCALE GENOMIC DNA]</scope>
    <source>
        <strain evidence="1">SCGC-AAA259A05</strain>
    </source>
</reference>
<sequence>MSPSFQGRKAQRGGKLNLPLPLKRRIPKGEYMEEFLKERSLWEDFKSSTTRRHLDNEILALEVFIRNKRLKEEFLKFRDVRLVGVRLSGRMVSER</sequence>